<comment type="caution">
    <text evidence="2">The sequence shown here is derived from an EMBL/GenBank/DDBJ whole genome shotgun (WGS) entry which is preliminary data.</text>
</comment>
<protein>
    <submittedName>
        <fullName evidence="2">Uncharacterized protein</fullName>
    </submittedName>
</protein>
<accession>A0A7Y9KJ79</accession>
<reference evidence="2 3" key="1">
    <citation type="submission" date="2020-07" db="EMBL/GenBank/DDBJ databases">
        <title>Sequencing the genomes of 1000 actinobacteria strains.</title>
        <authorList>
            <person name="Klenk H.-P."/>
        </authorList>
    </citation>
    <scope>NUCLEOTIDE SEQUENCE [LARGE SCALE GENOMIC DNA]</scope>
    <source>
        <strain evidence="2 3">DSM 24662</strain>
    </source>
</reference>
<dbReference type="RefSeq" id="WP_179491915.1">
    <property type="nucleotide sequence ID" value="NZ_JACCBV010000001.1"/>
</dbReference>
<gene>
    <name evidence="2" type="ORF">BJ991_003380</name>
</gene>
<keyword evidence="3" id="KW-1185">Reference proteome</keyword>
<evidence type="ECO:0000313" key="2">
    <source>
        <dbReference type="EMBL" id="NYE21352.1"/>
    </source>
</evidence>
<feature type="region of interest" description="Disordered" evidence="1">
    <location>
        <begin position="1"/>
        <end position="29"/>
    </location>
</feature>
<sequence>MSAYEAGATAGTDSKKEELKERAAEAAGEVDAGAKHVVGVAGDELGNVAHKAKTAARGFFDETRHQLTEQASHQQRRAAGSLRTTGDQLVGMAQSTESDNVATGIVRTVGQKTRDAASWLDQREPGDLVHEVRGFARRHTGAFLLIAVGVGVVAGRLTRALMSNGDGSSSSRTSARSTPAAGGGSAGHPMATGAAVGAMGPGSTGAASGVGTSEAGRAAAPSGAATAAGDTPIADALAAETGSGHGTDGRDGAQGLLTEGESAQDEWSRSGEVRR</sequence>
<dbReference type="EMBL" id="JACCBV010000001">
    <property type="protein sequence ID" value="NYE21352.1"/>
    <property type="molecule type" value="Genomic_DNA"/>
</dbReference>
<evidence type="ECO:0000313" key="3">
    <source>
        <dbReference type="Proteomes" id="UP000576969"/>
    </source>
</evidence>
<dbReference type="Proteomes" id="UP000576969">
    <property type="component" value="Unassembled WGS sequence"/>
</dbReference>
<name>A0A7Y9KJ79_9MICO</name>
<proteinExistence type="predicted"/>
<evidence type="ECO:0000256" key="1">
    <source>
        <dbReference type="SAM" id="MobiDB-lite"/>
    </source>
</evidence>
<feature type="compositionally biased region" description="Basic and acidic residues" evidence="1">
    <location>
        <begin position="13"/>
        <end position="24"/>
    </location>
</feature>
<feature type="compositionally biased region" description="Low complexity" evidence="1">
    <location>
        <begin position="204"/>
        <end position="229"/>
    </location>
</feature>
<feature type="compositionally biased region" description="Basic and acidic residues" evidence="1">
    <location>
        <begin position="266"/>
        <end position="275"/>
    </location>
</feature>
<feature type="region of interest" description="Disordered" evidence="1">
    <location>
        <begin position="162"/>
        <end position="275"/>
    </location>
</feature>
<dbReference type="AlphaFoldDB" id="A0A7Y9KJ79"/>
<feature type="compositionally biased region" description="Low complexity" evidence="1">
    <location>
        <begin position="168"/>
        <end position="180"/>
    </location>
</feature>
<organism evidence="2 3">
    <name type="scientific">Microbacterium immunditiarum</name>
    <dbReference type="NCBI Taxonomy" id="337480"/>
    <lineage>
        <taxon>Bacteria</taxon>
        <taxon>Bacillati</taxon>
        <taxon>Actinomycetota</taxon>
        <taxon>Actinomycetes</taxon>
        <taxon>Micrococcales</taxon>
        <taxon>Microbacteriaceae</taxon>
        <taxon>Microbacterium</taxon>
    </lineage>
</organism>